<comment type="caution">
    <text evidence="8">The sequence shown here is derived from an EMBL/GenBank/DDBJ whole genome shotgun (WGS) entry which is preliminary data.</text>
</comment>
<accession>A0AA39X2P3</accession>
<dbReference type="Proteomes" id="UP001175000">
    <property type="component" value="Unassembled WGS sequence"/>
</dbReference>
<dbReference type="Pfam" id="PF08293">
    <property type="entry name" value="MRP-S33"/>
    <property type="match status" value="1"/>
</dbReference>
<evidence type="ECO:0000256" key="1">
    <source>
        <dbReference type="ARBA" id="ARBA00004173"/>
    </source>
</evidence>
<comment type="similarity">
    <text evidence="2">Belongs to the mitochondrion-specific ribosomal protein mS33 family.</text>
</comment>
<dbReference type="EMBL" id="JAULSU010000002">
    <property type="protein sequence ID" value="KAK0626140.1"/>
    <property type="molecule type" value="Genomic_DNA"/>
</dbReference>
<reference evidence="8" key="1">
    <citation type="submission" date="2023-06" db="EMBL/GenBank/DDBJ databases">
        <title>Genome-scale phylogeny and comparative genomics of the fungal order Sordariales.</title>
        <authorList>
            <consortium name="Lawrence Berkeley National Laboratory"/>
            <person name="Hensen N."/>
            <person name="Bonometti L."/>
            <person name="Westerberg I."/>
            <person name="Brannstrom I.O."/>
            <person name="Guillou S."/>
            <person name="Cros-Aarteil S."/>
            <person name="Calhoun S."/>
            <person name="Haridas S."/>
            <person name="Kuo A."/>
            <person name="Mondo S."/>
            <person name="Pangilinan J."/>
            <person name="Riley R."/>
            <person name="Labutti K."/>
            <person name="Andreopoulos B."/>
            <person name="Lipzen A."/>
            <person name="Chen C."/>
            <person name="Yanf M."/>
            <person name="Daum C."/>
            <person name="Ng V."/>
            <person name="Clum A."/>
            <person name="Steindorff A."/>
            <person name="Ohm R."/>
            <person name="Martin F."/>
            <person name="Silar P."/>
            <person name="Natvig D."/>
            <person name="Lalanne C."/>
            <person name="Gautier V."/>
            <person name="Ament-Velasquez S.L."/>
            <person name="Kruys A."/>
            <person name="Hutchinson M.I."/>
            <person name="Powell A.J."/>
            <person name="Barry K."/>
            <person name="Miller A.N."/>
            <person name="Grigoriev I.V."/>
            <person name="Debuchy R."/>
            <person name="Gladieux P."/>
            <person name="Thoren M.H."/>
            <person name="Johannesson H."/>
        </authorList>
    </citation>
    <scope>NUCLEOTIDE SEQUENCE</scope>
    <source>
        <strain evidence="8">CBS 606.72</strain>
    </source>
</reference>
<evidence type="ECO:0000256" key="2">
    <source>
        <dbReference type="ARBA" id="ARBA00008970"/>
    </source>
</evidence>
<evidence type="ECO:0000256" key="5">
    <source>
        <dbReference type="ARBA" id="ARBA00023274"/>
    </source>
</evidence>
<dbReference type="GO" id="GO:1990904">
    <property type="term" value="C:ribonucleoprotein complex"/>
    <property type="evidence" value="ECO:0007669"/>
    <property type="project" value="UniProtKB-KW"/>
</dbReference>
<keyword evidence="9" id="KW-1185">Reference proteome</keyword>
<evidence type="ECO:0000256" key="3">
    <source>
        <dbReference type="ARBA" id="ARBA00022980"/>
    </source>
</evidence>
<evidence type="ECO:0000256" key="7">
    <source>
        <dbReference type="SAM" id="MobiDB-lite"/>
    </source>
</evidence>
<dbReference type="GO" id="GO:0005739">
    <property type="term" value="C:mitochondrion"/>
    <property type="evidence" value="ECO:0007669"/>
    <property type="project" value="UniProtKB-SubCell"/>
</dbReference>
<keyword evidence="4" id="KW-0496">Mitochondrion</keyword>
<evidence type="ECO:0000256" key="6">
    <source>
        <dbReference type="ARBA" id="ARBA00035132"/>
    </source>
</evidence>
<comment type="subcellular location">
    <subcellularLocation>
        <location evidence="1">Mitochondrion</location>
    </subcellularLocation>
</comment>
<keyword evidence="3" id="KW-0689">Ribosomal protein</keyword>
<dbReference type="PANTHER" id="PTHR13362:SF2">
    <property type="entry name" value="SMALL RIBOSOMAL SUBUNIT PROTEIN MS33"/>
    <property type="match status" value="1"/>
</dbReference>
<dbReference type="PANTHER" id="PTHR13362">
    <property type="entry name" value="MITOCHONDRIAL RIBOSOMAL PROTEIN S33"/>
    <property type="match status" value="1"/>
</dbReference>
<organism evidence="8 9">
    <name type="scientific">Immersiella caudata</name>
    <dbReference type="NCBI Taxonomy" id="314043"/>
    <lineage>
        <taxon>Eukaryota</taxon>
        <taxon>Fungi</taxon>
        <taxon>Dikarya</taxon>
        <taxon>Ascomycota</taxon>
        <taxon>Pezizomycotina</taxon>
        <taxon>Sordariomycetes</taxon>
        <taxon>Sordariomycetidae</taxon>
        <taxon>Sordariales</taxon>
        <taxon>Lasiosphaeriaceae</taxon>
        <taxon>Immersiella</taxon>
    </lineage>
</organism>
<feature type="region of interest" description="Disordered" evidence="7">
    <location>
        <begin position="88"/>
        <end position="108"/>
    </location>
</feature>
<evidence type="ECO:0000313" key="8">
    <source>
        <dbReference type="EMBL" id="KAK0626140.1"/>
    </source>
</evidence>
<dbReference type="GO" id="GO:0005840">
    <property type="term" value="C:ribosome"/>
    <property type="evidence" value="ECO:0007669"/>
    <property type="project" value="UniProtKB-KW"/>
</dbReference>
<dbReference type="AlphaFoldDB" id="A0AA39X2P3"/>
<evidence type="ECO:0000313" key="9">
    <source>
        <dbReference type="Proteomes" id="UP001175000"/>
    </source>
</evidence>
<gene>
    <name evidence="8" type="ORF">B0T14DRAFT_94496</name>
</gene>
<proteinExistence type="inferred from homology"/>
<keyword evidence="5" id="KW-0687">Ribonucleoprotein</keyword>
<name>A0AA39X2P3_9PEZI</name>
<protein>
    <recommendedName>
        <fullName evidence="6">Small ribosomal subunit protein mS33</fullName>
    </recommendedName>
</protein>
<evidence type="ECO:0000256" key="4">
    <source>
        <dbReference type="ARBA" id="ARBA00023128"/>
    </source>
</evidence>
<sequence>MSVPRARLLDLMKAQCQLFSTTFNPEGLRLGNKVLRKRLLGPSFVSYYPPKLVTHKDMLREFAPFELTIDNQKEDMRRDHIAGLKFRGKSAPKKIRTAPDANAKKKKK</sequence>
<dbReference type="InterPro" id="IPR013219">
    <property type="entry name" value="Ribosomal_mS33"/>
</dbReference>